<sequence length="216" mass="24217">MSENTVNTNTTTLPPDAADNPHVQDIVEFNRHVNSAFCGFCIGDASTLRPIWGRNYVRPTLQSHLDDIFISFSTIGLNFMTPDAALHVFIDPGDIDPNCLTKSPNPEDWRPLRYIPGREPAEVEYVGDRSRVAARENFVTWLRETAQAERTELIQELSAIEALSADDPERATRFHAYQVQMSETLHKEQIVTRSTQWGVAVFDAGKSPCQSPAELS</sequence>
<reference evidence="1 2" key="1">
    <citation type="submission" date="2014-06" db="EMBL/GenBank/DDBJ databases">
        <title>Evolutionary Origins and Diversification of the Mycorrhizal Mutualists.</title>
        <authorList>
            <consortium name="DOE Joint Genome Institute"/>
            <consortium name="Mycorrhizal Genomics Consortium"/>
            <person name="Kohler A."/>
            <person name="Kuo A."/>
            <person name="Nagy L.G."/>
            <person name="Floudas D."/>
            <person name="Copeland A."/>
            <person name="Barry K.W."/>
            <person name="Cichocki N."/>
            <person name="Veneault-Fourrey C."/>
            <person name="LaButti K."/>
            <person name="Lindquist E.A."/>
            <person name="Lipzen A."/>
            <person name="Lundell T."/>
            <person name="Morin E."/>
            <person name="Murat C."/>
            <person name="Riley R."/>
            <person name="Ohm R."/>
            <person name="Sun H."/>
            <person name="Tunlid A."/>
            <person name="Henrissat B."/>
            <person name="Grigoriev I.V."/>
            <person name="Hibbett D.S."/>
            <person name="Martin F."/>
        </authorList>
    </citation>
    <scope>NUCLEOTIDE SEQUENCE [LARGE SCALE GENOMIC DNA]</scope>
    <source>
        <strain evidence="1 2">FD-325 SS-3</strain>
    </source>
</reference>
<dbReference type="HOGENOM" id="CLU_1278081_0_0_1"/>
<protein>
    <submittedName>
        <fullName evidence="1">Uncharacterized protein</fullName>
    </submittedName>
</protein>
<proteinExistence type="predicted"/>
<organism evidence="1 2">
    <name type="scientific">Plicaturopsis crispa FD-325 SS-3</name>
    <dbReference type="NCBI Taxonomy" id="944288"/>
    <lineage>
        <taxon>Eukaryota</taxon>
        <taxon>Fungi</taxon>
        <taxon>Dikarya</taxon>
        <taxon>Basidiomycota</taxon>
        <taxon>Agaricomycotina</taxon>
        <taxon>Agaricomycetes</taxon>
        <taxon>Agaricomycetidae</taxon>
        <taxon>Amylocorticiales</taxon>
        <taxon>Amylocorticiaceae</taxon>
        <taxon>Plicatura</taxon>
        <taxon>Plicaturopsis crispa</taxon>
    </lineage>
</organism>
<dbReference type="EMBL" id="KN832757">
    <property type="protein sequence ID" value="KII82693.1"/>
    <property type="molecule type" value="Genomic_DNA"/>
</dbReference>
<keyword evidence="2" id="KW-1185">Reference proteome</keyword>
<gene>
    <name evidence="1" type="ORF">PLICRDRAFT_33260</name>
</gene>
<dbReference type="Proteomes" id="UP000053263">
    <property type="component" value="Unassembled WGS sequence"/>
</dbReference>
<dbReference type="AlphaFoldDB" id="A0A0C9T3N4"/>
<name>A0A0C9T3N4_PLICR</name>
<accession>A0A0C9T3N4</accession>
<evidence type="ECO:0000313" key="1">
    <source>
        <dbReference type="EMBL" id="KII82693.1"/>
    </source>
</evidence>
<evidence type="ECO:0000313" key="2">
    <source>
        <dbReference type="Proteomes" id="UP000053263"/>
    </source>
</evidence>